<proteinExistence type="predicted"/>
<reference evidence="4" key="1">
    <citation type="journal article" date="2019" name="Database">
        <title>The radish genome database (RadishGD): an integrated information resource for radish genomics.</title>
        <authorList>
            <person name="Yu H.J."/>
            <person name="Baek S."/>
            <person name="Lee Y.J."/>
            <person name="Cho A."/>
            <person name="Mun J.H."/>
        </authorList>
    </citation>
    <scope>NUCLEOTIDE SEQUENCE [LARGE SCALE GENOMIC DNA]</scope>
    <source>
        <strain evidence="4">cv. WK10039</strain>
    </source>
</reference>
<reference evidence="5 6" key="2">
    <citation type="submission" date="2025-04" db="UniProtKB">
        <authorList>
            <consortium name="RefSeq"/>
        </authorList>
    </citation>
    <scope>IDENTIFICATION</scope>
    <source>
        <tissue evidence="5 6">Leaf</tissue>
    </source>
</reference>
<dbReference type="RefSeq" id="XP_018468606.1">
    <property type="nucleotide sequence ID" value="XM_018613104.2"/>
</dbReference>
<dbReference type="GO" id="GO:0005737">
    <property type="term" value="C:cytoplasm"/>
    <property type="evidence" value="ECO:0007669"/>
    <property type="project" value="TreeGrafter"/>
</dbReference>
<dbReference type="GeneID" id="108853813"/>
<dbReference type="InterPro" id="IPR001611">
    <property type="entry name" value="Leu-rich_rpt"/>
</dbReference>
<dbReference type="SMART" id="SM00369">
    <property type="entry name" value="LRR_TYP"/>
    <property type="match status" value="7"/>
</dbReference>
<keyword evidence="2" id="KW-0677">Repeat</keyword>
<dbReference type="RefSeq" id="XP_018482758.1">
    <property type="nucleotide sequence ID" value="XM_018627256.2"/>
</dbReference>
<dbReference type="InterPro" id="IPR003591">
    <property type="entry name" value="Leu-rich_rpt_typical-subtyp"/>
</dbReference>
<dbReference type="PANTHER" id="PTHR48051:SF1">
    <property type="entry name" value="RAS SUPPRESSOR PROTEIN 1"/>
    <property type="match status" value="1"/>
</dbReference>
<dbReference type="AlphaFoldDB" id="A0A6J0MAN3"/>
<gene>
    <name evidence="5" type="primary">LOC108840266</name>
    <name evidence="6" type="synonym">LOC108853813</name>
</gene>
<feature type="region of interest" description="Disordered" evidence="3">
    <location>
        <begin position="20"/>
        <end position="49"/>
    </location>
</feature>
<dbReference type="OrthoDB" id="1668230at2759"/>
<evidence type="ECO:0000256" key="3">
    <source>
        <dbReference type="SAM" id="MobiDB-lite"/>
    </source>
</evidence>
<feature type="compositionally biased region" description="Low complexity" evidence="3">
    <location>
        <begin position="20"/>
        <end position="40"/>
    </location>
</feature>
<keyword evidence="1" id="KW-0433">Leucine-rich repeat</keyword>
<evidence type="ECO:0000313" key="6">
    <source>
        <dbReference type="RefSeq" id="XP_018482758.1"/>
    </source>
</evidence>
<organism evidence="4 5">
    <name type="scientific">Raphanus sativus</name>
    <name type="common">Radish</name>
    <name type="synonym">Raphanus raphanistrum var. sativus</name>
    <dbReference type="NCBI Taxonomy" id="3726"/>
    <lineage>
        <taxon>Eukaryota</taxon>
        <taxon>Viridiplantae</taxon>
        <taxon>Streptophyta</taxon>
        <taxon>Embryophyta</taxon>
        <taxon>Tracheophyta</taxon>
        <taxon>Spermatophyta</taxon>
        <taxon>Magnoliopsida</taxon>
        <taxon>eudicotyledons</taxon>
        <taxon>Gunneridae</taxon>
        <taxon>Pentapetalae</taxon>
        <taxon>rosids</taxon>
        <taxon>malvids</taxon>
        <taxon>Brassicales</taxon>
        <taxon>Brassicaceae</taxon>
        <taxon>Brassiceae</taxon>
        <taxon>Raphanus</taxon>
    </lineage>
</organism>
<sequence length="368" mass="41449">MICEEAYQYQQLHDHMMMMDLSPSPLSSTISPSSSPMSPSNNTDSNEEERLEDVNLSGMSLQSLPNPSLNLGIICKLDLSNNHIEKIPESLTARLLNLVALDIHSNQIKALPNSIGCLSKLKILNVSGNFLVYLPKTIQNCRSLEELNANFNELVRLPDSIGLELTNLRKLCVNSNKLISLPTSITYLTSLRVLDARLNCLMILPDDLENLINLEILNVSQNFQYLTALPSSIGLLMNLLELDISYNKITVLPESIGCMRRLRKLSAEGNPIVSPPIEVVEQSLQAVREYLSQKMNGRLVNTSPKKKSWGFRKLVKYGTFNGRSRAWTREEREGLIMPEYRPIDILASNRFPGISPRSIFSPRTYFSR</sequence>
<evidence type="ECO:0000313" key="5">
    <source>
        <dbReference type="RefSeq" id="XP_018468606.1"/>
    </source>
</evidence>
<evidence type="ECO:0000313" key="4">
    <source>
        <dbReference type="Proteomes" id="UP000504610"/>
    </source>
</evidence>
<dbReference type="Proteomes" id="UP000504610">
    <property type="component" value="Chromosome 4"/>
</dbReference>
<protein>
    <submittedName>
        <fullName evidence="5 6">Plant intracellular Ras-group-related LRR protein 7</fullName>
    </submittedName>
</protein>
<dbReference type="SMART" id="SM00364">
    <property type="entry name" value="LRR_BAC"/>
    <property type="match status" value="6"/>
</dbReference>
<dbReference type="InterPro" id="IPR032675">
    <property type="entry name" value="LRR_dom_sf"/>
</dbReference>
<evidence type="ECO:0000256" key="1">
    <source>
        <dbReference type="ARBA" id="ARBA00022614"/>
    </source>
</evidence>
<dbReference type="Gene3D" id="3.80.10.10">
    <property type="entry name" value="Ribonuclease Inhibitor"/>
    <property type="match status" value="2"/>
</dbReference>
<accession>A0A6J0MAN3</accession>
<dbReference type="PANTHER" id="PTHR48051">
    <property type="match status" value="1"/>
</dbReference>
<dbReference type="GeneID" id="108840266"/>
<dbReference type="PROSITE" id="PS51450">
    <property type="entry name" value="LRR"/>
    <property type="match status" value="3"/>
</dbReference>
<dbReference type="KEGG" id="rsz:108853813"/>
<dbReference type="InterPro" id="IPR050216">
    <property type="entry name" value="LRR_domain-containing"/>
</dbReference>
<dbReference type="SUPFAM" id="SSF52058">
    <property type="entry name" value="L domain-like"/>
    <property type="match status" value="1"/>
</dbReference>
<name>A0A6J0MAN3_RAPSA</name>
<evidence type="ECO:0000256" key="2">
    <source>
        <dbReference type="ARBA" id="ARBA00022737"/>
    </source>
</evidence>
<keyword evidence="4" id="KW-1185">Reference proteome</keyword>
<dbReference type="Pfam" id="PF13855">
    <property type="entry name" value="LRR_8"/>
    <property type="match status" value="2"/>
</dbReference>
<dbReference type="KEGG" id="rsz:108840266"/>